<sequence>MGFARMTKKLTRHCQGEKMKNIAHRGIDRWEIPGKSENRMDLVREELF</sequence>
<accession>A0A9W6GM68</accession>
<evidence type="ECO:0000313" key="2">
    <source>
        <dbReference type="Proteomes" id="UP001144471"/>
    </source>
</evidence>
<dbReference type="EMBL" id="BSDY01000021">
    <property type="protein sequence ID" value="GLI57653.1"/>
    <property type="molecule type" value="Genomic_DNA"/>
</dbReference>
<evidence type="ECO:0000313" key="1">
    <source>
        <dbReference type="EMBL" id="GLI57653.1"/>
    </source>
</evidence>
<gene>
    <name evidence="1" type="ORF">PM10SUCC1_31670</name>
</gene>
<comment type="caution">
    <text evidence="1">The sequence shown here is derived from an EMBL/GenBank/DDBJ whole genome shotgun (WGS) entry which is preliminary data.</text>
</comment>
<dbReference type="Proteomes" id="UP001144471">
    <property type="component" value="Unassembled WGS sequence"/>
</dbReference>
<protein>
    <submittedName>
        <fullName evidence="1">Uncharacterized protein</fullName>
    </submittedName>
</protein>
<reference evidence="1" key="1">
    <citation type="submission" date="2022-12" db="EMBL/GenBank/DDBJ databases">
        <title>Reference genome sequencing for broad-spectrum identification of bacterial and archaeal isolates by mass spectrometry.</title>
        <authorList>
            <person name="Sekiguchi Y."/>
            <person name="Tourlousse D.M."/>
        </authorList>
    </citation>
    <scope>NUCLEOTIDE SEQUENCE</scope>
    <source>
        <strain evidence="1">10succ1</strain>
    </source>
</reference>
<name>A0A9W6GM68_9FUSO</name>
<keyword evidence="2" id="KW-1185">Reference proteome</keyword>
<organism evidence="1 2">
    <name type="scientific">Propionigenium maris DSM 9537</name>
    <dbReference type="NCBI Taxonomy" id="1123000"/>
    <lineage>
        <taxon>Bacteria</taxon>
        <taxon>Fusobacteriati</taxon>
        <taxon>Fusobacteriota</taxon>
        <taxon>Fusobacteriia</taxon>
        <taxon>Fusobacteriales</taxon>
        <taxon>Fusobacteriaceae</taxon>
        <taxon>Propionigenium</taxon>
    </lineage>
</organism>
<proteinExistence type="predicted"/>
<dbReference type="AlphaFoldDB" id="A0A9W6GM68"/>